<evidence type="ECO:0000313" key="4">
    <source>
        <dbReference type="EnsemblMetazoa" id="HelroP188305"/>
    </source>
</evidence>
<name>T1FPU7_HELRO</name>
<dbReference type="SMART" id="SM00239">
    <property type="entry name" value="C2"/>
    <property type="match status" value="1"/>
</dbReference>
<reference evidence="3 5" key="2">
    <citation type="journal article" date="2013" name="Nature">
        <title>Insights into bilaterian evolution from three spiralian genomes.</title>
        <authorList>
            <person name="Simakov O."/>
            <person name="Marletaz F."/>
            <person name="Cho S.J."/>
            <person name="Edsinger-Gonzales E."/>
            <person name="Havlak P."/>
            <person name="Hellsten U."/>
            <person name="Kuo D.H."/>
            <person name="Larsson T."/>
            <person name="Lv J."/>
            <person name="Arendt D."/>
            <person name="Savage R."/>
            <person name="Osoegawa K."/>
            <person name="de Jong P."/>
            <person name="Grimwood J."/>
            <person name="Chapman J.A."/>
            <person name="Shapiro H."/>
            <person name="Aerts A."/>
            <person name="Otillar R.P."/>
            <person name="Terry A.Y."/>
            <person name="Boore J.L."/>
            <person name="Grigoriev I.V."/>
            <person name="Lindberg D.R."/>
            <person name="Seaver E.C."/>
            <person name="Weisblat D.A."/>
            <person name="Putnam N.H."/>
            <person name="Rokhsar D.S."/>
        </authorList>
    </citation>
    <scope>NUCLEOTIDE SEQUENCE</scope>
</reference>
<dbReference type="EMBL" id="KB096324">
    <property type="protein sequence ID" value="ESO06241.1"/>
    <property type="molecule type" value="Genomic_DNA"/>
</dbReference>
<feature type="region of interest" description="Disordered" evidence="1">
    <location>
        <begin position="478"/>
        <end position="581"/>
    </location>
</feature>
<dbReference type="EMBL" id="AMQM01000591">
    <property type="status" value="NOT_ANNOTATED_CDS"/>
    <property type="molecule type" value="Genomic_DNA"/>
</dbReference>
<feature type="domain" description="C2" evidence="2">
    <location>
        <begin position="176"/>
        <end position="292"/>
    </location>
</feature>
<proteinExistence type="predicted"/>
<dbReference type="PANTHER" id="PTHR21119:SF5">
    <property type="entry name" value="C2 DOMAIN-CONTAINING PROTEIN"/>
    <property type="match status" value="1"/>
</dbReference>
<dbReference type="KEGG" id="hro:HELRODRAFT_188305"/>
<accession>T1FPU7</accession>
<sequence length="645" mass="73363">MSQPVTIDADMRKYFEVLLKECISNLSLKFVLQQVDNNCNNSNLVNANLLLTNLGGNMNPLNAMMNANNFAGSLNAVTIKTTPDVLNNNTVSLNAANNYLISKLLASNQQQQQPQQLSSQIQQQLQLVQQQLQPQLQQQLQPQLQQQNLQQQQQLIQQLTQQPQQQLLQQQQIQQQQAQLQKQQLQQMIKQKHHVVVKVLKASSLFETDATCSYKPYIGIFVDEPVQQQQTSSVVDSISPFYDEIFVFDANEFTRKISFEARDKTNSNVNLGRAEVFLKDIPLEMKGGSNLIVPHRMVLPMFCQQSTSNRSLTIDISRQPLGYSKDVELIQQQQLQQQQQQQLLQQQSQQLLQQPNLLSNNVGTVLTNINSAMLNSPNLMNDVTLTNTPVSSMGLLTTATTSVISYSTSITSQPPITSYSSIGGSSSSTFNSMTGQGQLQIASPTIRVTADFDTSSKPGTLYRDINQTVPKRKSLMTAFKEKFRRPKNPRSRSVDNYQVDVTSSTSKKMDLNNDGYYLTPPPKRNSPPKILKEWSNQSLTSQDPYDKKSRKSKFSGVKNLFRKSASREQTPMSYLTPSQQQQQQLQQQLQQQQQLQLQFNRQSQQQQSEQLQRLQQMQNVQQPQLMQNQLQMFSGQSNYRQEHYN</sequence>
<dbReference type="EnsemblMetazoa" id="HelroT188305">
    <property type="protein sequence ID" value="HelroP188305"/>
    <property type="gene ID" value="HelroG188305"/>
</dbReference>
<organism evidence="4 5">
    <name type="scientific">Helobdella robusta</name>
    <name type="common">Californian leech</name>
    <dbReference type="NCBI Taxonomy" id="6412"/>
    <lineage>
        <taxon>Eukaryota</taxon>
        <taxon>Metazoa</taxon>
        <taxon>Spiralia</taxon>
        <taxon>Lophotrochozoa</taxon>
        <taxon>Annelida</taxon>
        <taxon>Clitellata</taxon>
        <taxon>Hirudinea</taxon>
        <taxon>Rhynchobdellida</taxon>
        <taxon>Glossiphoniidae</taxon>
        <taxon>Helobdella</taxon>
    </lineage>
</organism>
<dbReference type="InterPro" id="IPR000008">
    <property type="entry name" value="C2_dom"/>
</dbReference>
<feature type="compositionally biased region" description="Polar residues" evidence="1">
    <location>
        <begin position="534"/>
        <end position="543"/>
    </location>
</feature>
<dbReference type="RefSeq" id="XP_009015609.1">
    <property type="nucleotide sequence ID" value="XM_009017361.1"/>
</dbReference>
<dbReference type="AlphaFoldDB" id="T1FPU7"/>
<evidence type="ECO:0000256" key="1">
    <source>
        <dbReference type="SAM" id="MobiDB-lite"/>
    </source>
</evidence>
<dbReference type="Gene3D" id="2.60.40.150">
    <property type="entry name" value="C2 domain"/>
    <property type="match status" value="1"/>
</dbReference>
<dbReference type="SUPFAM" id="SSF49562">
    <property type="entry name" value="C2 domain (Calcium/lipid-binding domain, CaLB)"/>
    <property type="match status" value="1"/>
</dbReference>
<dbReference type="PROSITE" id="PS50004">
    <property type="entry name" value="C2"/>
    <property type="match status" value="1"/>
</dbReference>
<dbReference type="InParanoid" id="T1FPU7"/>
<evidence type="ECO:0000313" key="3">
    <source>
        <dbReference type="EMBL" id="ESO06241.1"/>
    </source>
</evidence>
<dbReference type="PANTHER" id="PTHR21119">
    <property type="entry name" value="C2 DOMAIN-CONTAINING PROTEIN"/>
    <property type="match status" value="1"/>
</dbReference>
<protein>
    <recommendedName>
        <fullName evidence="2">C2 domain-containing protein</fullName>
    </recommendedName>
</protein>
<reference evidence="4" key="3">
    <citation type="submission" date="2015-06" db="UniProtKB">
        <authorList>
            <consortium name="EnsemblMetazoa"/>
        </authorList>
    </citation>
    <scope>IDENTIFICATION</scope>
</reference>
<reference evidence="5" key="1">
    <citation type="submission" date="2012-12" db="EMBL/GenBank/DDBJ databases">
        <authorList>
            <person name="Hellsten U."/>
            <person name="Grimwood J."/>
            <person name="Chapman J.A."/>
            <person name="Shapiro H."/>
            <person name="Aerts A."/>
            <person name="Otillar R.P."/>
            <person name="Terry A.Y."/>
            <person name="Boore J.L."/>
            <person name="Simakov O."/>
            <person name="Marletaz F."/>
            <person name="Cho S.-J."/>
            <person name="Edsinger-Gonzales E."/>
            <person name="Havlak P."/>
            <person name="Kuo D.-H."/>
            <person name="Larsson T."/>
            <person name="Lv J."/>
            <person name="Arendt D."/>
            <person name="Savage R."/>
            <person name="Osoegawa K."/>
            <person name="de Jong P."/>
            <person name="Lindberg D.R."/>
            <person name="Seaver E.C."/>
            <person name="Weisblat D.A."/>
            <person name="Putnam N.H."/>
            <person name="Grigoriev I.V."/>
            <person name="Rokhsar D.S."/>
        </authorList>
    </citation>
    <scope>NUCLEOTIDE SEQUENCE</scope>
</reference>
<evidence type="ECO:0000313" key="5">
    <source>
        <dbReference type="Proteomes" id="UP000015101"/>
    </source>
</evidence>
<dbReference type="InterPro" id="IPR035892">
    <property type="entry name" value="C2_domain_sf"/>
</dbReference>
<dbReference type="Proteomes" id="UP000015101">
    <property type="component" value="Unassembled WGS sequence"/>
</dbReference>
<feature type="compositionally biased region" description="Polar residues" evidence="1">
    <location>
        <begin position="567"/>
        <end position="577"/>
    </location>
</feature>
<dbReference type="CTD" id="20210844"/>
<dbReference type="InterPro" id="IPR039934">
    <property type="entry name" value="C2CD2/C2CD2L"/>
</dbReference>
<keyword evidence="5" id="KW-1185">Reference proteome</keyword>
<feature type="compositionally biased region" description="Polar residues" evidence="1">
    <location>
        <begin position="494"/>
        <end position="506"/>
    </location>
</feature>
<gene>
    <name evidence="4" type="primary">20210844</name>
    <name evidence="3" type="ORF">HELRODRAFT_188305</name>
</gene>
<dbReference type="Pfam" id="PF00168">
    <property type="entry name" value="C2"/>
    <property type="match status" value="1"/>
</dbReference>
<dbReference type="GeneID" id="20210844"/>
<evidence type="ECO:0000259" key="2">
    <source>
        <dbReference type="PROSITE" id="PS50004"/>
    </source>
</evidence>
<dbReference type="HOGENOM" id="CLU_424721_0_0_1"/>